<gene>
    <name evidence="1" type="ORF">BABINDRAFT_159780</name>
</gene>
<dbReference type="RefSeq" id="XP_018986828.1">
    <property type="nucleotide sequence ID" value="XM_019127878.1"/>
</dbReference>
<accession>A0A1E3QV13</accession>
<dbReference type="EMBL" id="KV454427">
    <property type="protein sequence ID" value="ODQ81500.1"/>
    <property type="molecule type" value="Genomic_DNA"/>
</dbReference>
<proteinExistence type="predicted"/>
<protein>
    <submittedName>
        <fullName evidence="1">Uncharacterized protein</fullName>
    </submittedName>
</protein>
<name>A0A1E3QV13_9ASCO</name>
<dbReference type="AlphaFoldDB" id="A0A1E3QV13"/>
<keyword evidence="2" id="KW-1185">Reference proteome</keyword>
<reference evidence="2" key="1">
    <citation type="submission" date="2016-05" db="EMBL/GenBank/DDBJ databases">
        <title>Comparative genomics of biotechnologically important yeasts.</title>
        <authorList>
            <consortium name="DOE Joint Genome Institute"/>
            <person name="Riley R."/>
            <person name="Haridas S."/>
            <person name="Wolfe K.H."/>
            <person name="Lopes M.R."/>
            <person name="Hittinger C.T."/>
            <person name="Goker M."/>
            <person name="Salamov A."/>
            <person name="Wisecaver J."/>
            <person name="Long T.M."/>
            <person name="Aerts A.L."/>
            <person name="Barry K."/>
            <person name="Choi C."/>
            <person name="Clum A."/>
            <person name="Coughlan A.Y."/>
            <person name="Deshpande S."/>
            <person name="Douglass A.P."/>
            <person name="Hanson S.J."/>
            <person name="Klenk H.-P."/>
            <person name="Labutti K."/>
            <person name="Lapidus A."/>
            <person name="Lindquist E."/>
            <person name="Lipzen A."/>
            <person name="Meier-Kolthoff J.P."/>
            <person name="Ohm R.A."/>
            <person name="Otillar R.P."/>
            <person name="Pangilinan J."/>
            <person name="Peng Y."/>
            <person name="Rokas A."/>
            <person name="Rosa C.A."/>
            <person name="Scheuner C."/>
            <person name="Sibirny A.A."/>
            <person name="Slot J.C."/>
            <person name="Stielow J.B."/>
            <person name="Sun H."/>
            <person name="Kurtzman C.P."/>
            <person name="Blackwell M."/>
            <person name="Grigoriev I.V."/>
            <person name="Jeffries T.W."/>
        </authorList>
    </citation>
    <scope>NUCLEOTIDE SEQUENCE [LARGE SCALE GENOMIC DNA]</scope>
    <source>
        <strain evidence="2">NRRL Y-12698</strain>
    </source>
</reference>
<organism evidence="1 2">
    <name type="scientific">Babjeviella inositovora NRRL Y-12698</name>
    <dbReference type="NCBI Taxonomy" id="984486"/>
    <lineage>
        <taxon>Eukaryota</taxon>
        <taxon>Fungi</taxon>
        <taxon>Dikarya</taxon>
        <taxon>Ascomycota</taxon>
        <taxon>Saccharomycotina</taxon>
        <taxon>Pichiomycetes</taxon>
        <taxon>Serinales incertae sedis</taxon>
        <taxon>Babjeviella</taxon>
    </lineage>
</organism>
<evidence type="ECO:0000313" key="1">
    <source>
        <dbReference type="EMBL" id="ODQ81500.1"/>
    </source>
</evidence>
<dbReference type="Proteomes" id="UP000094336">
    <property type="component" value="Unassembled WGS sequence"/>
</dbReference>
<sequence>MCDRHILRTTHERGPRLPISSLVYSRPEIDPILAGLKLNYEKNLTSQLKGHIAELPHS</sequence>
<dbReference type="GeneID" id="30145731"/>
<evidence type="ECO:0000313" key="2">
    <source>
        <dbReference type="Proteomes" id="UP000094336"/>
    </source>
</evidence>